<evidence type="ECO:0000313" key="5">
    <source>
        <dbReference type="Proteomes" id="UP000653305"/>
    </source>
</evidence>
<dbReference type="Gene3D" id="3.80.10.10">
    <property type="entry name" value="Ribonuclease Inhibitor"/>
    <property type="match status" value="1"/>
</dbReference>
<evidence type="ECO:0000256" key="2">
    <source>
        <dbReference type="SAM" id="MobiDB-lite"/>
    </source>
</evidence>
<dbReference type="Pfam" id="PF13855">
    <property type="entry name" value="LRR_8"/>
    <property type="match status" value="1"/>
</dbReference>
<feature type="compositionally biased region" description="Polar residues" evidence="2">
    <location>
        <begin position="187"/>
        <end position="200"/>
    </location>
</feature>
<dbReference type="AlphaFoldDB" id="A0A830D2X5"/>
<feature type="region of interest" description="Disordered" evidence="2">
    <location>
        <begin position="127"/>
        <end position="156"/>
    </location>
</feature>
<sequence>MAFKTTSDHQHKYVGKSQTIGKIMDDVFNRLSILLFRIDEKINELLMKGGYPPKKLNQWGMEARDLKYQENYVRERRNKNVDSLEHEELELVKIVTKIVNHLKKCPFKDEMMYDKPVPVIISTHKSDLGKQSKNMEKENEAEVPEYQKAEQSPNPVQAHKIESEPIESDGVMTTVAEIESEPMSESVDITQDTSNPSCEQNMQPRYSHLVPVKKHYSFNLKEGHLELGLDHQPILILDVPLLGSPESARVDDVITLVETDIRELSENPDYINSLFLLIQRNNCLNHIDSSFFNSMPKLCFLDLSDTKIRTLPSSLFNLSTLEVLLLRNCICLDTLPSEIGGLNRLQVLDLLGTDLYNLPKAIGQLIRLRCLQLSFYGPDDESEYSHLPHELIPDGTLSKLVALEALSITVHPEDHRWKEIAAYITKNIGSLGKLSFIQFYFPEIEIFRDFIQTRPSWKDQRLWKFIRRRRTTWEEQGLKKFKFIVGNNVKRVVSRVPGEVESLFDQQDRSLRYVNVDKVPQVIKLYLIVSPHSTWIITLQSKAC</sequence>
<dbReference type="Pfam" id="PF23598">
    <property type="entry name" value="LRR_14"/>
    <property type="match status" value="1"/>
</dbReference>
<accession>A0A830D2X5</accession>
<evidence type="ECO:0000313" key="4">
    <source>
        <dbReference type="EMBL" id="GFQ00722.1"/>
    </source>
</evidence>
<dbReference type="EMBL" id="BMAC01000641">
    <property type="protein sequence ID" value="GFQ00722.1"/>
    <property type="molecule type" value="Genomic_DNA"/>
</dbReference>
<feature type="region of interest" description="Disordered" evidence="2">
    <location>
        <begin position="180"/>
        <end position="200"/>
    </location>
</feature>
<gene>
    <name evidence="4" type="ORF">PHJA_002216100</name>
</gene>
<dbReference type="PANTHER" id="PTHR47186:SF14">
    <property type="entry name" value="PROTEIN KINASE DOMAIN-CONTAINING PROTEIN"/>
    <property type="match status" value="1"/>
</dbReference>
<organism evidence="4 5">
    <name type="scientific">Phtheirospermum japonicum</name>
    <dbReference type="NCBI Taxonomy" id="374723"/>
    <lineage>
        <taxon>Eukaryota</taxon>
        <taxon>Viridiplantae</taxon>
        <taxon>Streptophyta</taxon>
        <taxon>Embryophyta</taxon>
        <taxon>Tracheophyta</taxon>
        <taxon>Spermatophyta</taxon>
        <taxon>Magnoliopsida</taxon>
        <taxon>eudicotyledons</taxon>
        <taxon>Gunneridae</taxon>
        <taxon>Pentapetalae</taxon>
        <taxon>asterids</taxon>
        <taxon>lamiids</taxon>
        <taxon>Lamiales</taxon>
        <taxon>Orobanchaceae</taxon>
        <taxon>Orobanchaceae incertae sedis</taxon>
        <taxon>Phtheirospermum</taxon>
    </lineage>
</organism>
<dbReference type="InterPro" id="IPR055414">
    <property type="entry name" value="LRR_R13L4/SHOC2-like"/>
</dbReference>
<proteinExistence type="predicted"/>
<dbReference type="PANTHER" id="PTHR47186">
    <property type="entry name" value="LEUCINE-RICH REPEAT-CONTAINING PROTEIN 57"/>
    <property type="match status" value="1"/>
</dbReference>
<evidence type="ECO:0000256" key="1">
    <source>
        <dbReference type="ARBA" id="ARBA00022737"/>
    </source>
</evidence>
<keyword evidence="5" id="KW-1185">Reference proteome</keyword>
<dbReference type="SUPFAM" id="SSF52047">
    <property type="entry name" value="RNI-like"/>
    <property type="match status" value="1"/>
</dbReference>
<keyword evidence="1" id="KW-0677">Repeat</keyword>
<reference evidence="4" key="1">
    <citation type="submission" date="2020-07" db="EMBL/GenBank/DDBJ databases">
        <title>Ethylene signaling mediates host invasion by parasitic plants.</title>
        <authorList>
            <person name="Yoshida S."/>
        </authorList>
    </citation>
    <scope>NUCLEOTIDE SEQUENCE</scope>
    <source>
        <strain evidence="4">Okayama</strain>
    </source>
</reference>
<evidence type="ECO:0000259" key="3">
    <source>
        <dbReference type="Pfam" id="PF23598"/>
    </source>
</evidence>
<dbReference type="OrthoDB" id="1938824at2759"/>
<name>A0A830D2X5_9LAMI</name>
<feature type="domain" description="Disease resistance R13L4/SHOC-2-like LRR" evidence="3">
    <location>
        <begin position="332"/>
        <end position="441"/>
    </location>
</feature>
<dbReference type="Proteomes" id="UP000653305">
    <property type="component" value="Unassembled WGS sequence"/>
</dbReference>
<dbReference type="InterPro" id="IPR032675">
    <property type="entry name" value="LRR_dom_sf"/>
</dbReference>
<protein>
    <submittedName>
        <fullName evidence="4">Disease resistance protein at4g27190</fullName>
    </submittedName>
</protein>
<dbReference type="InterPro" id="IPR001611">
    <property type="entry name" value="Leu-rich_rpt"/>
</dbReference>
<feature type="compositionally biased region" description="Basic and acidic residues" evidence="2">
    <location>
        <begin position="127"/>
        <end position="148"/>
    </location>
</feature>
<comment type="caution">
    <text evidence="4">The sequence shown here is derived from an EMBL/GenBank/DDBJ whole genome shotgun (WGS) entry which is preliminary data.</text>
</comment>